<keyword evidence="6" id="KW-1185">Reference proteome</keyword>
<comment type="caution">
    <text evidence="5">The sequence shown here is derived from an EMBL/GenBank/DDBJ whole genome shotgun (WGS) entry which is preliminary data.</text>
</comment>
<feature type="region of interest" description="Disordered" evidence="2">
    <location>
        <begin position="734"/>
        <end position="754"/>
    </location>
</feature>
<dbReference type="GO" id="GO:0070034">
    <property type="term" value="F:telomerase RNA binding"/>
    <property type="evidence" value="ECO:0007669"/>
    <property type="project" value="TreeGrafter"/>
</dbReference>
<reference evidence="5 6" key="2">
    <citation type="submission" date="2020-07" db="EMBL/GenBank/DDBJ databases">
        <title>Genome assembly of wild tea tree DASZ reveals pedigree and selection history of tea varieties.</title>
        <authorList>
            <person name="Zhang W."/>
        </authorList>
    </citation>
    <scope>NUCLEOTIDE SEQUENCE [LARGE SCALE GENOMIC DNA]</scope>
    <source>
        <strain evidence="6">cv. G240</strain>
        <tissue evidence="5">Leaf</tissue>
    </source>
</reference>
<reference evidence="6" key="1">
    <citation type="journal article" date="2020" name="Nat. Commun.">
        <title>Genome assembly of wild tea tree DASZ reveals pedigree and selection history of tea varieties.</title>
        <authorList>
            <person name="Zhang W."/>
            <person name="Zhang Y."/>
            <person name="Qiu H."/>
            <person name="Guo Y."/>
            <person name="Wan H."/>
            <person name="Zhang X."/>
            <person name="Scossa F."/>
            <person name="Alseekh S."/>
            <person name="Zhang Q."/>
            <person name="Wang P."/>
            <person name="Xu L."/>
            <person name="Schmidt M.H."/>
            <person name="Jia X."/>
            <person name="Li D."/>
            <person name="Zhu A."/>
            <person name="Guo F."/>
            <person name="Chen W."/>
            <person name="Ni D."/>
            <person name="Usadel B."/>
            <person name="Fernie A.R."/>
            <person name="Wen W."/>
        </authorList>
    </citation>
    <scope>NUCLEOTIDE SEQUENCE [LARGE SCALE GENOMIC DNA]</scope>
    <source>
        <strain evidence="6">cv. G240</strain>
    </source>
</reference>
<evidence type="ECO:0008006" key="7">
    <source>
        <dbReference type="Google" id="ProtNLM"/>
    </source>
</evidence>
<dbReference type="SUPFAM" id="SSF48452">
    <property type="entry name" value="TPR-like"/>
    <property type="match status" value="1"/>
</dbReference>
<evidence type="ECO:0000256" key="1">
    <source>
        <dbReference type="ARBA" id="ARBA00022737"/>
    </source>
</evidence>
<dbReference type="Pfam" id="PF10373">
    <property type="entry name" value="EST1_DNA_bind"/>
    <property type="match status" value="1"/>
</dbReference>
<dbReference type="GO" id="GO:0042162">
    <property type="term" value="F:telomeric DNA binding"/>
    <property type="evidence" value="ECO:0007669"/>
    <property type="project" value="TreeGrafter"/>
</dbReference>
<feature type="compositionally biased region" description="Basic residues" evidence="2">
    <location>
        <begin position="10"/>
        <end position="22"/>
    </location>
</feature>
<feature type="domain" description="DNA/RNA-binding" evidence="3">
    <location>
        <begin position="326"/>
        <end position="641"/>
    </location>
</feature>
<evidence type="ECO:0000259" key="4">
    <source>
        <dbReference type="Pfam" id="PF10374"/>
    </source>
</evidence>
<keyword evidence="1" id="KW-0677">Repeat</keyword>
<dbReference type="InterPro" id="IPR011990">
    <property type="entry name" value="TPR-like_helical_dom_sf"/>
</dbReference>
<dbReference type="Pfam" id="PF10374">
    <property type="entry name" value="EST1"/>
    <property type="match status" value="1"/>
</dbReference>
<dbReference type="AlphaFoldDB" id="A0A7J7GUB6"/>
<feature type="region of interest" description="Disordered" evidence="2">
    <location>
        <begin position="1"/>
        <end position="22"/>
    </location>
</feature>
<dbReference type="PANTHER" id="PTHR15696:SF0">
    <property type="entry name" value="TELOMERASE-BINDING PROTEIN EST1A"/>
    <property type="match status" value="1"/>
</dbReference>
<dbReference type="InterPro" id="IPR018834">
    <property type="entry name" value="DNA/RNA-bd_Est1-type"/>
</dbReference>
<evidence type="ECO:0000313" key="5">
    <source>
        <dbReference type="EMBL" id="KAF5943795.1"/>
    </source>
</evidence>
<dbReference type="GO" id="GO:0005697">
    <property type="term" value="C:telomerase holoenzyme complex"/>
    <property type="evidence" value="ECO:0007669"/>
    <property type="project" value="TreeGrafter"/>
</dbReference>
<evidence type="ECO:0000313" key="6">
    <source>
        <dbReference type="Proteomes" id="UP000593564"/>
    </source>
</evidence>
<accession>A0A7J7GUB6</accession>
<dbReference type="PANTHER" id="PTHR15696">
    <property type="entry name" value="SMG-7 SUPPRESSOR WITH MORPHOLOGICAL EFFECT ON GENITALIA PROTEIN 7"/>
    <property type="match status" value="1"/>
</dbReference>
<feature type="compositionally biased region" description="Basic and acidic residues" evidence="2">
    <location>
        <begin position="738"/>
        <end position="754"/>
    </location>
</feature>
<evidence type="ECO:0000256" key="2">
    <source>
        <dbReference type="SAM" id="MobiDB-lite"/>
    </source>
</evidence>
<dbReference type="FunFam" id="1.25.40.10:FF:000225">
    <property type="entry name" value="Protein SMG7"/>
    <property type="match status" value="1"/>
</dbReference>
<dbReference type="EMBL" id="JACBKZ010000008">
    <property type="protein sequence ID" value="KAF5943795.1"/>
    <property type="molecule type" value="Genomic_DNA"/>
</dbReference>
<evidence type="ECO:0000259" key="3">
    <source>
        <dbReference type="Pfam" id="PF10373"/>
    </source>
</evidence>
<dbReference type="GO" id="GO:0000184">
    <property type="term" value="P:nuclear-transcribed mRNA catabolic process, nonsense-mediated decay"/>
    <property type="evidence" value="ECO:0007669"/>
    <property type="project" value="TreeGrafter"/>
</dbReference>
<dbReference type="InterPro" id="IPR045153">
    <property type="entry name" value="Est1/Ebs1-like"/>
</dbReference>
<dbReference type="Proteomes" id="UP000593564">
    <property type="component" value="Unassembled WGS sequence"/>
</dbReference>
<gene>
    <name evidence="5" type="ORF">HYC85_017872</name>
</gene>
<dbReference type="Gene3D" id="1.25.40.10">
    <property type="entry name" value="Tetratricopeptide repeat domain"/>
    <property type="match status" value="1"/>
</dbReference>
<organism evidence="5 6">
    <name type="scientific">Camellia sinensis</name>
    <name type="common">Tea plant</name>
    <name type="synonym">Thea sinensis</name>
    <dbReference type="NCBI Taxonomy" id="4442"/>
    <lineage>
        <taxon>Eukaryota</taxon>
        <taxon>Viridiplantae</taxon>
        <taxon>Streptophyta</taxon>
        <taxon>Embryophyta</taxon>
        <taxon>Tracheophyta</taxon>
        <taxon>Spermatophyta</taxon>
        <taxon>Magnoliopsida</taxon>
        <taxon>eudicotyledons</taxon>
        <taxon>Gunneridae</taxon>
        <taxon>Pentapetalae</taxon>
        <taxon>asterids</taxon>
        <taxon>Ericales</taxon>
        <taxon>Theaceae</taxon>
        <taxon>Camellia</taxon>
    </lineage>
</organism>
<feature type="domain" description="Telomerase activating protein Est1-like N-terminal" evidence="4">
    <location>
        <begin position="193"/>
        <end position="313"/>
    </location>
</feature>
<protein>
    <recommendedName>
        <fullName evidence="7">DNA/RNA-binding domain-containing protein</fullName>
    </recommendedName>
</protein>
<proteinExistence type="predicted"/>
<name>A0A7J7GUB6_CAMSI</name>
<dbReference type="InterPro" id="IPR019458">
    <property type="entry name" value="Est1-like_N"/>
</dbReference>
<sequence>MMAASVLKGRVGKSRRRPSKSRNRTCGLMRFMFYGVRPARGTTPVGACNPSHVSADGIKGQLRGRFHNLALGHGNGRVESGPSVFGPSWARPLQGEFAWLKSRPCRDTVHILLPSDFRQTVAGDSSNVQHRQRLVGMFKTCYETVTNAEKQLWAFIHSKGLLQTEVQDLYLKVRSGYEKIILNNDEGVELQDIEFSLWKLHYKHIDEFRKRIRQTSANSESTNSSTLLNVANLQSSIDCHMERFKVFLSEATEFYQDLITKLRRRYELPEDPLFYENHDISCVVDPAKLRKCQFSCHRFLVCLGDLARYRELCKKLDFPRHDWSVAATYYFKATLVWPDSGNPQNQLALLATYVGDDYIALYHCIRSLAIKEPFPDAWNNLILLFEKNRSSHLHSLSKEAHFNFLNPFERSTSLNESQSRFHSFNNDTLQGTKHSFSANSDLWPLFVRMISFFFIESSLDEFPCTFASTMREMDSLLALDDTELKATLESYQHMDSSRTGPYRALQMVSLLIFIIDSLTERSEHKESTEKNNPMLIQSALTATFICMARLVERCMTGNYPLELTPLLPPVLVFVEWLVGVLDKVETYHACEKVRAAVSYFFDAFVDLLNQLDKNESRFKYEDHTALWEDHELRGFALVARAHESLDFTIHSTNMGNFESRNVCRAHRIFHAATKIVDRSDGSPKWIFFDNLGRKFYGIESKKIPDQTDAEVAELNSDSKVKDLYWHRQAGVAESSSDVEVKDPQQSKCGHTKENGRDIIGEKESRRFENGKSVAVEEEEVILFKPIMRFNSVPIHTSTTDDEMSMEGKKDQTPPSNECFRRAASLFMAQNQIDPLSISSDAGSFRSNMPFKHREPLLKETATYPAGPPSLSAWVLDREISQFEKEEGARDFFEPGLSPIGEIAPDSLTGLSINETKDSLVDSQQFPSPPPYSAPVPSAPFLPDDAIWFSGDSIKETDGILGASPLSSYANWSANHGPFSFGPSIPNLSNTGYQPVVGLSSSEWLHQYTNQQNQQNLDRANSQAWPVHFYAPGTLGNLYGAPHDNVSRFDLCDRWGNPLSPPHQLVYLESPQLHTGDQRREKLFHRPSPYGCGGALTEFRAEQPPLLQYLKEKEWQSQRQSQVRGPTYMGN</sequence>